<proteinExistence type="inferred from homology"/>
<dbReference type="InterPro" id="IPR004089">
    <property type="entry name" value="MCPsignal_dom"/>
</dbReference>
<reference evidence="7 8" key="1">
    <citation type="submission" date="2020-09" db="EMBL/GenBank/DDBJ databases">
        <title>Marinomonas sp. nov., isolated from the cysticercosis algae of Qingdao, China.</title>
        <authorList>
            <person name="Sun X."/>
        </authorList>
    </citation>
    <scope>NUCLEOTIDE SEQUENCE [LARGE SCALE GENOMIC DNA]</scope>
    <source>
        <strain evidence="7 8">SM2066</strain>
    </source>
</reference>
<accession>A0ABR8NW93</accession>
<feature type="transmembrane region" description="Helical" evidence="5">
    <location>
        <begin position="7"/>
        <end position="28"/>
    </location>
</feature>
<protein>
    <submittedName>
        <fullName evidence="7">Methyl-accepting chemotaxis protein</fullName>
    </submittedName>
</protein>
<feature type="transmembrane region" description="Helical" evidence="5">
    <location>
        <begin position="271"/>
        <end position="291"/>
    </location>
</feature>
<feature type="domain" description="Methyl-accepting transducer" evidence="6">
    <location>
        <begin position="354"/>
        <end position="590"/>
    </location>
</feature>
<keyword evidence="2 4" id="KW-0807">Transducer</keyword>
<dbReference type="CDD" id="cd18773">
    <property type="entry name" value="PDC1_HK_sensor"/>
    <property type="match status" value="1"/>
</dbReference>
<dbReference type="EMBL" id="JACYFC010000001">
    <property type="protein sequence ID" value="MBD5770326.1"/>
    <property type="molecule type" value="Genomic_DNA"/>
</dbReference>
<evidence type="ECO:0000256" key="1">
    <source>
        <dbReference type="ARBA" id="ARBA00004370"/>
    </source>
</evidence>
<evidence type="ECO:0000256" key="3">
    <source>
        <dbReference type="ARBA" id="ARBA00029447"/>
    </source>
</evidence>
<dbReference type="Gene3D" id="1.10.287.950">
    <property type="entry name" value="Methyl-accepting chemotaxis protein"/>
    <property type="match status" value="1"/>
</dbReference>
<dbReference type="PANTHER" id="PTHR32089:SF120">
    <property type="entry name" value="METHYL-ACCEPTING CHEMOTAXIS PROTEIN TLPQ"/>
    <property type="match status" value="1"/>
</dbReference>
<dbReference type="Proteomes" id="UP000604161">
    <property type="component" value="Unassembled WGS sequence"/>
</dbReference>
<comment type="caution">
    <text evidence="7">The sequence shown here is derived from an EMBL/GenBank/DDBJ whole genome shotgun (WGS) entry which is preliminary data.</text>
</comment>
<dbReference type="CDD" id="cd11386">
    <property type="entry name" value="MCP_signal"/>
    <property type="match status" value="1"/>
</dbReference>
<dbReference type="PANTHER" id="PTHR32089">
    <property type="entry name" value="METHYL-ACCEPTING CHEMOTAXIS PROTEIN MCPB"/>
    <property type="match status" value="1"/>
</dbReference>
<keyword evidence="5" id="KW-1133">Transmembrane helix</keyword>
<keyword evidence="5" id="KW-0812">Transmembrane</keyword>
<evidence type="ECO:0000256" key="5">
    <source>
        <dbReference type="SAM" id="Phobius"/>
    </source>
</evidence>
<keyword evidence="5" id="KW-0472">Membrane</keyword>
<comment type="similarity">
    <text evidence="3">Belongs to the methyl-accepting chemotaxis (MCP) protein family.</text>
</comment>
<organism evidence="7 8">
    <name type="scientific">Marinomonas colpomeniae</name>
    <dbReference type="NCBI Taxonomy" id="2774408"/>
    <lineage>
        <taxon>Bacteria</taxon>
        <taxon>Pseudomonadati</taxon>
        <taxon>Pseudomonadota</taxon>
        <taxon>Gammaproteobacteria</taxon>
        <taxon>Oceanospirillales</taxon>
        <taxon>Oceanospirillaceae</taxon>
        <taxon>Marinomonas</taxon>
    </lineage>
</organism>
<evidence type="ECO:0000256" key="2">
    <source>
        <dbReference type="ARBA" id="ARBA00023224"/>
    </source>
</evidence>
<dbReference type="SMART" id="SM00283">
    <property type="entry name" value="MA"/>
    <property type="match status" value="1"/>
</dbReference>
<evidence type="ECO:0000256" key="4">
    <source>
        <dbReference type="PROSITE-ProRule" id="PRU00284"/>
    </source>
</evidence>
<keyword evidence="8" id="KW-1185">Reference proteome</keyword>
<name>A0ABR8NW93_9GAMM</name>
<dbReference type="SUPFAM" id="SSF58104">
    <property type="entry name" value="Methyl-accepting chemotaxis protein (MCP) signaling domain"/>
    <property type="match status" value="1"/>
</dbReference>
<dbReference type="Gene3D" id="3.30.450.20">
    <property type="entry name" value="PAS domain"/>
    <property type="match status" value="2"/>
</dbReference>
<evidence type="ECO:0000259" key="6">
    <source>
        <dbReference type="PROSITE" id="PS50111"/>
    </source>
</evidence>
<sequence length="626" mass="68005">MSAKSKLLSYVGALFIVAILLVTMIGYFNFKSTSVKNSTGKLKIESFLISNALEQRMQRYFDSLNVLSNDLAINKNGNINFEPVGKQLKDIISNLNAINAYVGLKNGDTYTPTGLIPNFNAKSLNREWYNRIFSGEKKIVTTPYVSSTGNLVMAVAVPVIRDNIIVSTLNINIPVDGITKFAESLTDTNQLIVSRADGFILAAPVVDNIGKNLFELQPSYKQYASKDSSQHTARFEGEEIVVHGSKIESLGWTVWSWDKTSNINAPSSSNLIQSFTLSIILILVSLAIIYFSVVKLMYIPIGGEPKEIEELVKRVANGDLTLQVSATGNETGIYAATILMINNLKSIIGNINEATDQLKSSSDKVSVSAEKTNSSSEKQMIQLENTSTAMNEMTMTVEEVARNALQASTAAKEANQFSDQGMTVVQEMNDNISTLLTGLEKVTVVTTKLEKETQGIGSILEVINAISEQTNLLALNAAIEAARAGEHGRGFAVVADEVRNLANRTKESTNEIQTMINNLQSEAKRSVQLMDSNMKDANTTVEKSEAANKALHSIRDAVSVIQDMNVQIATAAEEQTYVATEINVSIVTINDLAKATYESSNSNKGMASNLTGLAVTLDKSVGVFKL</sequence>
<evidence type="ECO:0000313" key="8">
    <source>
        <dbReference type="Proteomes" id="UP000604161"/>
    </source>
</evidence>
<dbReference type="RefSeq" id="WP_191593678.1">
    <property type="nucleotide sequence ID" value="NZ_JACYFC010000001.1"/>
</dbReference>
<evidence type="ECO:0000313" key="7">
    <source>
        <dbReference type="EMBL" id="MBD5770326.1"/>
    </source>
</evidence>
<dbReference type="PROSITE" id="PS50111">
    <property type="entry name" value="CHEMOTAXIS_TRANSDUC_2"/>
    <property type="match status" value="1"/>
</dbReference>
<comment type="subcellular location">
    <subcellularLocation>
        <location evidence="1">Membrane</location>
    </subcellularLocation>
</comment>
<gene>
    <name evidence="7" type="ORF">IF202_04615</name>
</gene>
<dbReference type="Pfam" id="PF00015">
    <property type="entry name" value="MCPsignal"/>
    <property type="match status" value="1"/>
</dbReference>